<comment type="caution">
    <text evidence="1">The sequence shown here is derived from an EMBL/GenBank/DDBJ whole genome shotgun (WGS) entry which is preliminary data.</text>
</comment>
<dbReference type="RefSeq" id="WP_114959042.1">
    <property type="nucleotide sequence ID" value="NZ_QLKV01000001.1"/>
</dbReference>
<reference evidence="1 2" key="1">
    <citation type="submission" date="2019-03" db="EMBL/GenBank/DDBJ databases">
        <title>Genomic Encyclopedia of Type Strains, Phase IV (KMG-IV): sequencing the most valuable type-strain genomes for metagenomic binning, comparative biology and taxonomic classification.</title>
        <authorList>
            <person name="Goeker M."/>
        </authorList>
    </citation>
    <scope>NUCLEOTIDE SEQUENCE [LARGE SCALE GENOMIC DNA]</scope>
    <source>
        <strain evidence="1 2">DSM 13605</strain>
    </source>
</reference>
<evidence type="ECO:0000313" key="2">
    <source>
        <dbReference type="Proteomes" id="UP000295414"/>
    </source>
</evidence>
<organism evidence="1 2">
    <name type="scientific">Thermomonas haemolytica</name>
    <dbReference type="NCBI Taxonomy" id="141949"/>
    <lineage>
        <taxon>Bacteria</taxon>
        <taxon>Pseudomonadati</taxon>
        <taxon>Pseudomonadota</taxon>
        <taxon>Gammaproteobacteria</taxon>
        <taxon>Lysobacterales</taxon>
        <taxon>Lysobacteraceae</taxon>
        <taxon>Thermomonas</taxon>
    </lineage>
</organism>
<dbReference type="EMBL" id="SMAP01000001">
    <property type="protein sequence ID" value="TCT25920.1"/>
    <property type="molecule type" value="Genomic_DNA"/>
</dbReference>
<protein>
    <submittedName>
        <fullName evidence="1">Uncharacterized protein</fullName>
    </submittedName>
</protein>
<name>A0A4R3N919_9GAMM</name>
<proteinExistence type="predicted"/>
<accession>A0A4R3N919</accession>
<sequence>MTEQELAEQHEQVQAALSNPAHQVYFRAGLLACREQMARFVEAQSPEIAQSIRLNWWPQLGDDPGAPRLLNWVEVADGGEEGPWTHKDVSPSVEALPLAAQFLGT</sequence>
<dbReference type="AlphaFoldDB" id="A0A4R3N919"/>
<evidence type="ECO:0000313" key="1">
    <source>
        <dbReference type="EMBL" id="TCT25920.1"/>
    </source>
</evidence>
<keyword evidence="2" id="KW-1185">Reference proteome</keyword>
<dbReference type="Proteomes" id="UP000295414">
    <property type="component" value="Unassembled WGS sequence"/>
</dbReference>
<gene>
    <name evidence="1" type="ORF">EDC34_101246</name>
</gene>